<comment type="caution">
    <text evidence="2">The sequence shown here is derived from an EMBL/GenBank/DDBJ whole genome shotgun (WGS) entry which is preliminary data.</text>
</comment>
<evidence type="ECO:0000313" key="3">
    <source>
        <dbReference type="Proteomes" id="UP000176952"/>
    </source>
</evidence>
<dbReference type="Proteomes" id="UP000176952">
    <property type="component" value="Unassembled WGS sequence"/>
</dbReference>
<protein>
    <recommendedName>
        <fullName evidence="1">DUF7897 domain-containing protein</fullName>
    </recommendedName>
</protein>
<evidence type="ECO:0000313" key="2">
    <source>
        <dbReference type="EMBL" id="OGY81662.1"/>
    </source>
</evidence>
<accession>A0A1G2AXJ6</accession>
<sequence length="570" mass="65893">MECKIPSLEQVQTSFPGIFQNLKELNFTQICKQLGGMTNTIIENYPLTRNWLKILGEGSETRVQAALFRSDFTHIHEVKGEFTPVLQVSSLRNQLKNMLLEYAIEHGKTHLKTYEKEIISAFTELCTVFGDVFIRWRENIRSSELGKHVSWLEEEEAGSGAVYLLKNNLANPFSVFEKNANGEWEQKAMVAAYPEQYKIINRVLLELLRKLKKHADKELSGLIKYFQLLNQACQEKNIERAADEWLAVERAWLDVDSRLQPVHAMEYTYIDPVGIRVSPGFQLLIDDEDLPHLNAHSEKTKKEIWEYLEARFQEKTCWHESKPVIEKTLIKVCVPVLTCGAEMEFHTVGQILPNREETTRNYGVKIFLDHESMSKRRQKTVGLMRKIFGSETTEKYFTMSTGKIISQFIAGHESGHGAFMTSDIEKRITPSVYANIEEAKATWVATAATQTRLDRKQIDEETYQQLAVLLIGSDLRYLSLRNEMTLRPYYNSAVIELNAMFACGLIEQRADSGRWIIFPEKIPDFYELMEHYLEKIVDIYEEKDISKAMALLNEVEETEKIDNLYNALQN</sequence>
<feature type="domain" description="DUF7897" evidence="1">
    <location>
        <begin position="108"/>
        <end position="555"/>
    </location>
</feature>
<proteinExistence type="predicted"/>
<dbReference type="InterPro" id="IPR057219">
    <property type="entry name" value="DUF7897"/>
</dbReference>
<name>A0A1G2AXJ6_9BACT</name>
<gene>
    <name evidence="2" type="ORF">A3F54_01205</name>
</gene>
<reference evidence="2 3" key="1">
    <citation type="journal article" date="2016" name="Nat. Commun.">
        <title>Thousands of microbial genomes shed light on interconnected biogeochemical processes in an aquifer system.</title>
        <authorList>
            <person name="Anantharaman K."/>
            <person name="Brown C.T."/>
            <person name="Hug L.A."/>
            <person name="Sharon I."/>
            <person name="Castelle C.J."/>
            <person name="Probst A.J."/>
            <person name="Thomas B.C."/>
            <person name="Singh A."/>
            <person name="Wilkins M.J."/>
            <person name="Karaoz U."/>
            <person name="Brodie E.L."/>
            <person name="Williams K.H."/>
            <person name="Hubbard S.S."/>
            <person name="Banfield J.F."/>
        </authorList>
    </citation>
    <scope>NUCLEOTIDE SEQUENCE [LARGE SCALE GENOMIC DNA]</scope>
</reference>
<organism evidence="2 3">
    <name type="scientific">Candidatus Kerfeldbacteria bacterium RIFCSPHIGHO2_12_FULL_48_17</name>
    <dbReference type="NCBI Taxonomy" id="1798542"/>
    <lineage>
        <taxon>Bacteria</taxon>
        <taxon>Candidatus Kerfeldiibacteriota</taxon>
    </lineage>
</organism>
<dbReference type="AlphaFoldDB" id="A0A1G2AXJ6"/>
<dbReference type="Pfam" id="PF25448">
    <property type="entry name" value="DUF7897"/>
    <property type="match status" value="1"/>
</dbReference>
<dbReference type="EMBL" id="MHKD01000042">
    <property type="protein sequence ID" value="OGY81662.1"/>
    <property type="molecule type" value="Genomic_DNA"/>
</dbReference>
<evidence type="ECO:0000259" key="1">
    <source>
        <dbReference type="Pfam" id="PF25448"/>
    </source>
</evidence>